<dbReference type="InterPro" id="IPR011765">
    <property type="entry name" value="Pept_M16_N"/>
</dbReference>
<feature type="domain" description="Peptidase M16 C-terminal" evidence="4">
    <location>
        <begin position="209"/>
        <end position="385"/>
    </location>
</feature>
<feature type="domain" description="Peptidase M16 C-terminal" evidence="4">
    <location>
        <begin position="680"/>
        <end position="854"/>
    </location>
</feature>
<keyword evidence="2" id="KW-0732">Signal</keyword>
<comment type="similarity">
    <text evidence="1">Belongs to the peptidase M16 family.</text>
</comment>
<evidence type="ECO:0000256" key="2">
    <source>
        <dbReference type="SAM" id="SignalP"/>
    </source>
</evidence>
<dbReference type="Proteomes" id="UP001484239">
    <property type="component" value="Unassembled WGS sequence"/>
</dbReference>
<feature type="chain" id="PRO_5046159797" evidence="2">
    <location>
        <begin position="17"/>
        <end position="948"/>
    </location>
</feature>
<dbReference type="InterPro" id="IPR007863">
    <property type="entry name" value="Peptidase_M16_C"/>
</dbReference>
<dbReference type="Pfam" id="PF00675">
    <property type="entry name" value="Peptidase_M16"/>
    <property type="match status" value="2"/>
</dbReference>
<gene>
    <name evidence="5" type="ORF">WI372_05835</name>
</gene>
<dbReference type="Gene3D" id="3.30.830.10">
    <property type="entry name" value="Metalloenzyme, LuxS/M16 peptidase-like"/>
    <property type="match status" value="4"/>
</dbReference>
<name>A0ABU9E6Y4_9BACT</name>
<dbReference type="InterPro" id="IPR011249">
    <property type="entry name" value="Metalloenz_LuxS/M16"/>
</dbReference>
<feature type="domain" description="Peptidase M16 N-terminal" evidence="3">
    <location>
        <begin position="538"/>
        <end position="648"/>
    </location>
</feature>
<dbReference type="PANTHER" id="PTHR11851:SF49">
    <property type="entry name" value="MITOCHONDRIAL-PROCESSING PEPTIDASE SUBUNIT ALPHA"/>
    <property type="match status" value="1"/>
</dbReference>
<dbReference type="SUPFAM" id="SSF63411">
    <property type="entry name" value="LuxS/MPP-like metallohydrolase"/>
    <property type="match status" value="4"/>
</dbReference>
<comment type="caution">
    <text evidence="5">The sequence shown here is derived from an EMBL/GenBank/DDBJ whole genome shotgun (WGS) entry which is preliminary data.</text>
</comment>
<evidence type="ECO:0000259" key="3">
    <source>
        <dbReference type="Pfam" id="PF00675"/>
    </source>
</evidence>
<dbReference type="Pfam" id="PF05193">
    <property type="entry name" value="Peptidase_M16_C"/>
    <property type="match status" value="2"/>
</dbReference>
<evidence type="ECO:0000256" key="1">
    <source>
        <dbReference type="ARBA" id="ARBA00007261"/>
    </source>
</evidence>
<evidence type="ECO:0000259" key="4">
    <source>
        <dbReference type="Pfam" id="PF05193"/>
    </source>
</evidence>
<dbReference type="RefSeq" id="WP_405284694.1">
    <property type="nucleotide sequence ID" value="NZ_CP144380.1"/>
</dbReference>
<evidence type="ECO:0000313" key="5">
    <source>
        <dbReference type="EMBL" id="MEK9500489.1"/>
    </source>
</evidence>
<accession>A0ABU9E6Y4</accession>
<dbReference type="PROSITE" id="PS51257">
    <property type="entry name" value="PROKAR_LIPOPROTEIN"/>
    <property type="match status" value="1"/>
</dbReference>
<sequence length="948" mass="102573">MMRGVLWSTVSLLALAGASCTPDEATSGGSDAGPAAVSVDYERYELDNGLDVILHVDRSDPLAAVAMTFHVGSAREVEGRTGFAHLFEHLFFLDSENLGPGGLDRLMTRIGSSTNGSTSRDRTNYYEVVPIDGLEKAIWAEADKLGWFINTVTEDVVAKEKQVVKNEKRQSVDNNPYGHASYVIDRALYPEGHPYRWQVIGSLADLDAATLDDVKDFHSRWYGPDNATLVIAGDLDVDATKAWVERYFGEIPSRPTPERPAPPEVALDGGRLLFHEDNFARLPQLQLAWPSVPVYHPDSYALDVLGAILTDGKTSPFYEVIVEEQELAPAVGAFNSAQELAGRFTLTVRAYPDVDLDAVRAAVDTAFDRFEAEGVPAGELERIKARTETGFYAGLSSAIGKAFSLAQYNIFAGDPGFLQQDLERTLAVTADDVMRVYREYIADRPSVAVSFVPLGAADLALEGSERAEVEVEPIVLGAEAEVVIDDRGDIERTPSRIDRSVEPPFGPAPVLRAPAVWEADLDNGVAVLGIADTELPLVQFELTMRGGLLLEDPARVGVANLLAESMTEGTAGRTPAELEAAIDLLGASIGVSSGRESFTIRGSTLARNYTETMALVEEILLEPRFDSAQFELARQRVQSALQQQAASPGSIGGQVFRSLVFGDHLLARNPLGSPESIAAITLDDLRDFHRRTLVPEMAAFHVAGAVERDEVLASLEGLQSRWTGEAPSFPPAPEWDPARAGLYFVDVPDAAQSVLNIGYLAMPETDDAYWPATVMNFRLGGGGFASDLTQQLREGQGYTYGIGSGFQGTNLPGPFSISSSVRSNVTYEALALIKDIVDGYGPTFDEADLEATQSFLLRTNARAFETLGAKVGVLGDMSAYGFPADYLLAREATVRDMTVDDVRALAAEHLDTESMIWLVVGDARTQMDRLDALGLGPAVLLDRDGRPR</sequence>
<dbReference type="EMBL" id="JBBHLI010000002">
    <property type="protein sequence ID" value="MEK9500489.1"/>
    <property type="molecule type" value="Genomic_DNA"/>
</dbReference>
<dbReference type="InterPro" id="IPR050361">
    <property type="entry name" value="MPP/UQCRC_Complex"/>
</dbReference>
<keyword evidence="6" id="KW-1185">Reference proteome</keyword>
<organism evidence="5 6">
    <name type="scientific">Gaopeijia maritima</name>
    <dbReference type="NCBI Taxonomy" id="3119007"/>
    <lineage>
        <taxon>Bacteria</taxon>
        <taxon>Pseudomonadati</taxon>
        <taxon>Gemmatimonadota</taxon>
        <taxon>Longimicrobiia</taxon>
        <taxon>Gaopeijiales</taxon>
        <taxon>Gaopeijiaceae</taxon>
        <taxon>Gaopeijia</taxon>
    </lineage>
</organism>
<dbReference type="PANTHER" id="PTHR11851">
    <property type="entry name" value="METALLOPROTEASE"/>
    <property type="match status" value="1"/>
</dbReference>
<evidence type="ECO:0000313" key="6">
    <source>
        <dbReference type="Proteomes" id="UP001484239"/>
    </source>
</evidence>
<proteinExistence type="inferred from homology"/>
<feature type="signal peptide" evidence="2">
    <location>
        <begin position="1"/>
        <end position="16"/>
    </location>
</feature>
<protein>
    <submittedName>
        <fullName evidence="5">Pitrilysin family protein</fullName>
    </submittedName>
</protein>
<feature type="domain" description="Peptidase M16 N-terminal" evidence="3">
    <location>
        <begin position="52"/>
        <end position="176"/>
    </location>
</feature>
<reference evidence="5 6" key="1">
    <citation type="submission" date="2024-02" db="EMBL/GenBank/DDBJ databases">
        <title>A novel Gemmatimonadota bacterium.</title>
        <authorList>
            <person name="Du Z.-J."/>
            <person name="Ye Y.-Q."/>
        </authorList>
    </citation>
    <scope>NUCLEOTIDE SEQUENCE [LARGE SCALE GENOMIC DNA]</scope>
    <source>
        <strain evidence="5 6">DH-20</strain>
    </source>
</reference>